<keyword evidence="3" id="KW-0349">Heme</keyword>
<keyword evidence="8" id="KW-0472">Membrane</keyword>
<evidence type="ECO:0000256" key="5">
    <source>
        <dbReference type="ARBA" id="ARBA00023002"/>
    </source>
</evidence>
<keyword evidence="8" id="KW-0812">Transmembrane</keyword>
<keyword evidence="5" id="KW-0560">Oxidoreductase</keyword>
<dbReference type="AlphaFoldDB" id="A0A4Z1HGR9"/>
<keyword evidence="7" id="KW-0503">Monooxygenase</keyword>
<evidence type="ECO:0000256" key="8">
    <source>
        <dbReference type="SAM" id="Phobius"/>
    </source>
</evidence>
<evidence type="ECO:0000256" key="7">
    <source>
        <dbReference type="ARBA" id="ARBA00023033"/>
    </source>
</evidence>
<organism evidence="9 10">
    <name type="scientific">Botryotinia narcissicola</name>
    <dbReference type="NCBI Taxonomy" id="278944"/>
    <lineage>
        <taxon>Eukaryota</taxon>
        <taxon>Fungi</taxon>
        <taxon>Dikarya</taxon>
        <taxon>Ascomycota</taxon>
        <taxon>Pezizomycotina</taxon>
        <taxon>Leotiomycetes</taxon>
        <taxon>Helotiales</taxon>
        <taxon>Sclerotiniaceae</taxon>
        <taxon>Botryotinia</taxon>
    </lineage>
</organism>
<protein>
    <recommendedName>
        <fullName evidence="11">Cytochrome P450 monooxygenase</fullName>
    </recommendedName>
</protein>
<dbReference type="Proteomes" id="UP000297452">
    <property type="component" value="Unassembled WGS sequence"/>
</dbReference>
<feature type="transmembrane region" description="Helical" evidence="8">
    <location>
        <begin position="6"/>
        <end position="27"/>
    </location>
</feature>
<dbReference type="EMBL" id="PQXJ01000486">
    <property type="protein sequence ID" value="TGO48226.1"/>
    <property type="molecule type" value="Genomic_DNA"/>
</dbReference>
<evidence type="ECO:0008006" key="11">
    <source>
        <dbReference type="Google" id="ProtNLM"/>
    </source>
</evidence>
<name>A0A4Z1HGR9_9HELO</name>
<keyword evidence="6" id="KW-0408">Iron</keyword>
<proteinExistence type="inferred from homology"/>
<evidence type="ECO:0000313" key="9">
    <source>
        <dbReference type="EMBL" id="TGO48226.1"/>
    </source>
</evidence>
<dbReference type="GO" id="GO:0016705">
    <property type="term" value="F:oxidoreductase activity, acting on paired donors, with incorporation or reduction of molecular oxygen"/>
    <property type="evidence" value="ECO:0007669"/>
    <property type="project" value="InterPro"/>
</dbReference>
<comment type="similarity">
    <text evidence="2">Belongs to the cytochrome P450 family.</text>
</comment>
<dbReference type="GO" id="GO:0004497">
    <property type="term" value="F:monooxygenase activity"/>
    <property type="evidence" value="ECO:0007669"/>
    <property type="project" value="UniProtKB-KW"/>
</dbReference>
<accession>A0A4Z1HGR9</accession>
<reference evidence="9 10" key="1">
    <citation type="submission" date="2017-12" db="EMBL/GenBank/DDBJ databases">
        <title>Comparative genomics of Botrytis spp.</title>
        <authorList>
            <person name="Valero-Jimenez C.A."/>
            <person name="Tapia P."/>
            <person name="Veloso J."/>
            <person name="Silva-Moreno E."/>
            <person name="Staats M."/>
            <person name="Valdes J.H."/>
            <person name="Van Kan J.A.L."/>
        </authorList>
    </citation>
    <scope>NUCLEOTIDE SEQUENCE [LARGE SCALE GENOMIC DNA]</scope>
    <source>
        <strain evidence="9 10">MUCL2120</strain>
    </source>
</reference>
<keyword evidence="8" id="KW-1133">Transmembrane helix</keyword>
<dbReference type="PANTHER" id="PTHR24305:SF230">
    <property type="entry name" value="P450, PUTATIVE (EUROFUNG)-RELATED"/>
    <property type="match status" value="1"/>
</dbReference>
<evidence type="ECO:0000256" key="4">
    <source>
        <dbReference type="ARBA" id="ARBA00022723"/>
    </source>
</evidence>
<comment type="cofactor">
    <cofactor evidence="1">
        <name>heme</name>
        <dbReference type="ChEBI" id="CHEBI:30413"/>
    </cofactor>
</comment>
<sequence>MMLSVTVVAACLYLLYTMISILRVLYYHPLSHIPGPRLWIAFPIFRHLALLRGRQDIELRALHQQYGEAVRFAPNEVSFITAQAWRDIYGYGHKQLPKFQHSAANPRDIISANDADHSRYRKAMSHAFSAKGLQAQEPILKK</sequence>
<evidence type="ECO:0000256" key="3">
    <source>
        <dbReference type="ARBA" id="ARBA00022617"/>
    </source>
</evidence>
<dbReference type="STRING" id="278944.A0A4Z1HGR9"/>
<dbReference type="GO" id="GO:0005506">
    <property type="term" value="F:iron ion binding"/>
    <property type="evidence" value="ECO:0007669"/>
    <property type="project" value="InterPro"/>
</dbReference>
<gene>
    <name evidence="9" type="ORF">BOTNAR_0486g00020</name>
</gene>
<dbReference type="InterPro" id="IPR050121">
    <property type="entry name" value="Cytochrome_P450_monoxygenase"/>
</dbReference>
<comment type="caution">
    <text evidence="9">The sequence shown here is derived from an EMBL/GenBank/DDBJ whole genome shotgun (WGS) entry which is preliminary data.</text>
</comment>
<dbReference type="GO" id="GO:0020037">
    <property type="term" value="F:heme binding"/>
    <property type="evidence" value="ECO:0007669"/>
    <property type="project" value="InterPro"/>
</dbReference>
<keyword evidence="10" id="KW-1185">Reference proteome</keyword>
<evidence type="ECO:0000256" key="2">
    <source>
        <dbReference type="ARBA" id="ARBA00010617"/>
    </source>
</evidence>
<evidence type="ECO:0000313" key="10">
    <source>
        <dbReference type="Proteomes" id="UP000297452"/>
    </source>
</evidence>
<dbReference type="Gene3D" id="1.10.630.10">
    <property type="entry name" value="Cytochrome P450"/>
    <property type="match status" value="1"/>
</dbReference>
<dbReference type="InterPro" id="IPR036396">
    <property type="entry name" value="Cyt_P450_sf"/>
</dbReference>
<keyword evidence="4" id="KW-0479">Metal-binding</keyword>
<dbReference type="SUPFAM" id="SSF48264">
    <property type="entry name" value="Cytochrome P450"/>
    <property type="match status" value="1"/>
</dbReference>
<evidence type="ECO:0000256" key="6">
    <source>
        <dbReference type="ARBA" id="ARBA00023004"/>
    </source>
</evidence>
<dbReference type="OrthoDB" id="1470350at2759"/>
<evidence type="ECO:0000256" key="1">
    <source>
        <dbReference type="ARBA" id="ARBA00001971"/>
    </source>
</evidence>
<dbReference type="PANTHER" id="PTHR24305">
    <property type="entry name" value="CYTOCHROME P450"/>
    <property type="match status" value="1"/>
</dbReference>